<evidence type="ECO:0000313" key="1">
    <source>
        <dbReference type="EMBL" id="GME51316.1"/>
    </source>
</evidence>
<protein>
    <submittedName>
        <fullName evidence="1">Uncharacterized protein LTHEOB_3015</fullName>
    </submittedName>
</protein>
<keyword evidence="2" id="KW-1185">Reference proteome</keyword>
<dbReference type="Proteomes" id="UP001165186">
    <property type="component" value="Unassembled WGS sequence"/>
</dbReference>
<comment type="caution">
    <text evidence="1">The sequence shown here is derived from an EMBL/GenBank/DDBJ whole genome shotgun (WGS) entry which is preliminary data.</text>
</comment>
<reference evidence="1" key="1">
    <citation type="submission" date="2024-09" db="EMBL/GenBank/DDBJ databases">
        <title>Draft Genome Sequences of Neofusicoccum parvum.</title>
        <authorList>
            <person name="Ashida A."/>
            <person name="Camagna M."/>
            <person name="Tanaka A."/>
            <person name="Takemoto D."/>
        </authorList>
    </citation>
    <scope>NUCLEOTIDE SEQUENCE</scope>
    <source>
        <strain evidence="1">PPO83</strain>
    </source>
</reference>
<organism evidence="1 2">
    <name type="scientific">Neofusicoccum parvum</name>
    <dbReference type="NCBI Taxonomy" id="310453"/>
    <lineage>
        <taxon>Eukaryota</taxon>
        <taxon>Fungi</taxon>
        <taxon>Dikarya</taxon>
        <taxon>Ascomycota</taxon>
        <taxon>Pezizomycotina</taxon>
        <taxon>Dothideomycetes</taxon>
        <taxon>Dothideomycetes incertae sedis</taxon>
        <taxon>Botryosphaeriales</taxon>
        <taxon>Botryosphaeriaceae</taxon>
        <taxon>Neofusicoccum</taxon>
    </lineage>
</organism>
<proteinExistence type="predicted"/>
<accession>A0ACB5SPF7</accession>
<evidence type="ECO:0000313" key="2">
    <source>
        <dbReference type="Proteomes" id="UP001165186"/>
    </source>
</evidence>
<gene>
    <name evidence="1" type="primary">g8012</name>
    <name evidence="1" type="ORF">NpPPO83_00008012</name>
</gene>
<dbReference type="EMBL" id="BSXG01000174">
    <property type="protein sequence ID" value="GME51316.1"/>
    <property type="molecule type" value="Genomic_DNA"/>
</dbReference>
<sequence>MDSVPPTPDLLSDPLLPSIARQGQARQVLTLPWMRKRVRLGTCFRSDLFHTDTPFSTTPLFTSPITGTYLPSSSPSSFRTSDTTTATTTTSHLSTSLGVSAGCPLLHASATSHYDRAALHNTAACKTSTATTLRAGTITLATPPRLTDAAILILKHGGGLPALRHRCGDYYVAALVLGASAAALASRAAATESVAERVAVVARLCALFWSNGPTEERAWGAASGAAAVAVEACSTLGEERVSEAASGVEEVERLAGRVRGVLAGVEEVPARVEGVLGALGVRAGGVVSGEVCDALCDQGLVVELVLVPVETLWEVRLGETGAGVV</sequence>
<name>A0ACB5SPF7_9PEZI</name>